<feature type="region of interest" description="Disordered" evidence="1">
    <location>
        <begin position="56"/>
        <end position="78"/>
    </location>
</feature>
<gene>
    <name evidence="2" type="ORF">H7B90_31070</name>
</gene>
<reference evidence="2 3" key="1">
    <citation type="submission" date="2020-08" db="EMBL/GenBank/DDBJ databases">
        <title>Cohnella phylogeny.</title>
        <authorList>
            <person name="Dunlap C."/>
        </authorList>
    </citation>
    <scope>NUCLEOTIDE SEQUENCE [LARGE SCALE GENOMIC DNA]</scope>
    <source>
        <strain evidence="2 3">DSM 25239</strain>
    </source>
</reference>
<accession>A0A841UCF3</accession>
<name>A0A841UCF3_9BACL</name>
<comment type="caution">
    <text evidence="2">The sequence shown here is derived from an EMBL/GenBank/DDBJ whole genome shotgun (WGS) entry which is preliminary data.</text>
</comment>
<dbReference type="AlphaFoldDB" id="A0A841UCF3"/>
<proteinExistence type="predicted"/>
<evidence type="ECO:0000313" key="2">
    <source>
        <dbReference type="EMBL" id="MBB6695844.1"/>
    </source>
</evidence>
<dbReference type="RefSeq" id="WP_185139795.1">
    <property type="nucleotide sequence ID" value="NZ_JACJVR010000144.1"/>
</dbReference>
<dbReference type="EMBL" id="JACJVR010000144">
    <property type="protein sequence ID" value="MBB6695844.1"/>
    <property type="molecule type" value="Genomic_DNA"/>
</dbReference>
<evidence type="ECO:0000313" key="3">
    <source>
        <dbReference type="Proteomes" id="UP000553776"/>
    </source>
</evidence>
<protein>
    <submittedName>
        <fullName evidence="2">Uncharacterized protein</fullName>
    </submittedName>
</protein>
<sequence>MTTEPSWRQQYQEIQHACSDSDWSRVIQQCNELIRYAREQSGVAAATPAAIAHNHAQQTCESNEQQLQMHIQAHAEQD</sequence>
<feature type="compositionally biased region" description="Polar residues" evidence="1">
    <location>
        <begin position="57"/>
        <end position="69"/>
    </location>
</feature>
<dbReference type="Proteomes" id="UP000553776">
    <property type="component" value="Unassembled WGS sequence"/>
</dbReference>
<keyword evidence="3" id="KW-1185">Reference proteome</keyword>
<evidence type="ECO:0000256" key="1">
    <source>
        <dbReference type="SAM" id="MobiDB-lite"/>
    </source>
</evidence>
<organism evidence="2 3">
    <name type="scientific">Cohnella xylanilytica</name>
    <dbReference type="NCBI Taxonomy" id="557555"/>
    <lineage>
        <taxon>Bacteria</taxon>
        <taxon>Bacillati</taxon>
        <taxon>Bacillota</taxon>
        <taxon>Bacilli</taxon>
        <taxon>Bacillales</taxon>
        <taxon>Paenibacillaceae</taxon>
        <taxon>Cohnella</taxon>
    </lineage>
</organism>